<keyword evidence="2" id="KW-1185">Reference proteome</keyword>
<dbReference type="Proteomes" id="UP000199309">
    <property type="component" value="Unassembled WGS sequence"/>
</dbReference>
<organism evidence="1 2">
    <name type="scientific">Megasphaera paucivorans</name>
    <dbReference type="NCBI Taxonomy" id="349095"/>
    <lineage>
        <taxon>Bacteria</taxon>
        <taxon>Bacillati</taxon>
        <taxon>Bacillota</taxon>
        <taxon>Negativicutes</taxon>
        <taxon>Veillonellales</taxon>
        <taxon>Veillonellaceae</taxon>
        <taxon>Megasphaera</taxon>
    </lineage>
</organism>
<gene>
    <name evidence="1" type="ORF">SAMN05660299_00600</name>
</gene>
<dbReference type="EMBL" id="FNHQ01000004">
    <property type="protein sequence ID" value="SDM29305.1"/>
    <property type="molecule type" value="Genomic_DNA"/>
</dbReference>
<dbReference type="OrthoDB" id="39946at2"/>
<dbReference type="STRING" id="349095.SAMN05660299_00600"/>
<protein>
    <submittedName>
        <fullName evidence="1">Uncharacterized protein</fullName>
    </submittedName>
</protein>
<sequence length="418" mass="48571">MDSKEKKINIGIGFVTGRKNFKNVIKMYVHNWKESGLIHNDNIGIHLFIAYDLHYTNTVVNDYTITDPKILEMMDSIHYLNNTVILSEIETLVKKNIVTLEEAELIFGEGYAMKRNAVLYFAIKKGMDYLVFFDDDEYPIANIKMNNTILWKGENVLLTHIQNLKYADITHGYHCGYISPMPQLEFNSKLSENDFRIFIEAVSNDIINWQSVKTKMEDGGITYADVNIKTNNKTIHVKETNGMKFISGSNLGFNLTKIDKIFPFYNPPGARGEDTFLSTCICNRVVKKIPCYTFHDSFLSCEQLLFGSLPGNLKSIKIDPGTTTQRFLKVAIGWIRYKPLLLYVTQNKNYENEIALIREKLKHVVPCICNYFNEDKFELILDEFDYFHLHVKKHYEDFKRTQVVWLKLINVLKQSNNK</sequence>
<dbReference type="RefSeq" id="WP_091648025.1">
    <property type="nucleotide sequence ID" value="NZ_FNHQ01000004.1"/>
</dbReference>
<proteinExistence type="predicted"/>
<reference evidence="1 2" key="1">
    <citation type="submission" date="2016-10" db="EMBL/GenBank/DDBJ databases">
        <authorList>
            <person name="de Groot N.N."/>
        </authorList>
    </citation>
    <scope>NUCLEOTIDE SEQUENCE [LARGE SCALE GENOMIC DNA]</scope>
    <source>
        <strain evidence="1 2">DSM 16981</strain>
    </source>
</reference>
<evidence type="ECO:0000313" key="2">
    <source>
        <dbReference type="Proteomes" id="UP000199309"/>
    </source>
</evidence>
<dbReference type="AlphaFoldDB" id="A0A1G9S3I4"/>
<name>A0A1G9S3I4_9FIRM</name>
<accession>A0A1G9S3I4</accession>
<evidence type="ECO:0000313" key="1">
    <source>
        <dbReference type="EMBL" id="SDM29305.1"/>
    </source>
</evidence>